<dbReference type="NCBIfam" id="TIGR03915">
    <property type="entry name" value="SAM_7_link_chp"/>
    <property type="match status" value="1"/>
</dbReference>
<protein>
    <submittedName>
        <fullName evidence="2">TIGR03915 family putative DNA repair protein</fullName>
    </submittedName>
</protein>
<reference evidence="2" key="2">
    <citation type="journal article" date="2021" name="PeerJ">
        <title>Extensive microbial diversity within the chicken gut microbiome revealed by metagenomics and culture.</title>
        <authorList>
            <person name="Gilroy R."/>
            <person name="Ravi A."/>
            <person name="Getino M."/>
            <person name="Pursley I."/>
            <person name="Horton D.L."/>
            <person name="Alikhan N.F."/>
            <person name="Baker D."/>
            <person name="Gharbi K."/>
            <person name="Hall N."/>
            <person name="Watson M."/>
            <person name="Adriaenssens E.M."/>
            <person name="Foster-Nyarko E."/>
            <person name="Jarju S."/>
            <person name="Secka A."/>
            <person name="Antonio M."/>
            <person name="Oren A."/>
            <person name="Chaudhuri R.R."/>
            <person name="La Ragione R."/>
            <person name="Hildebrand F."/>
            <person name="Pallen M.J."/>
        </authorList>
    </citation>
    <scope>NUCLEOTIDE SEQUENCE</scope>
    <source>
        <strain evidence="2">CHK188-20938</strain>
    </source>
</reference>
<dbReference type="InterPro" id="IPR023875">
    <property type="entry name" value="DNA_repair_put"/>
</dbReference>
<proteinExistence type="predicted"/>
<organism evidence="2 3">
    <name type="scientific">Candidatus Scatomonas pullistercoris</name>
    <dbReference type="NCBI Taxonomy" id="2840920"/>
    <lineage>
        <taxon>Bacteria</taxon>
        <taxon>Bacillati</taxon>
        <taxon>Bacillota</taxon>
        <taxon>Clostridia</taxon>
        <taxon>Lachnospirales</taxon>
        <taxon>Lachnospiraceae</taxon>
        <taxon>Lachnospiraceae incertae sedis</taxon>
        <taxon>Candidatus Scatomonas</taxon>
    </lineage>
</organism>
<feature type="domain" description="DUF4130" evidence="1">
    <location>
        <begin position="88"/>
        <end position="251"/>
    </location>
</feature>
<dbReference type="EMBL" id="DVOO01000011">
    <property type="protein sequence ID" value="HIV24786.1"/>
    <property type="molecule type" value="Genomic_DNA"/>
</dbReference>
<evidence type="ECO:0000259" key="1">
    <source>
        <dbReference type="Pfam" id="PF13566"/>
    </source>
</evidence>
<dbReference type="Pfam" id="PF13566">
    <property type="entry name" value="DUF4130"/>
    <property type="match status" value="1"/>
</dbReference>
<dbReference type="InterPro" id="IPR025404">
    <property type="entry name" value="DUF4130"/>
</dbReference>
<evidence type="ECO:0000313" key="3">
    <source>
        <dbReference type="Proteomes" id="UP000824169"/>
    </source>
</evidence>
<sequence length="261" mass="30291">MQEKQRFLCENSLDGLFTAVYDAWDSRCGHENVELAVQEPDNLEFFCREHRTATDPEKAARVARTLRRRLGSRGYEILCYAAASQFPDKGTALYQSIVCLLTGRSDFTDRRNPHIRRLMELYKNSFAEFDHLRGFLRFRELSSGALASLIRPKNDLLLFLGAHFQERMPEEAFLICDSGRSRICFHKPGADCSLISGLSLSETELSRYSSDAETFENLFRTFCRSISIRERENPALQRQMLPLRFREFMPEFRQTQAPPDH</sequence>
<reference evidence="2" key="1">
    <citation type="submission" date="2020-10" db="EMBL/GenBank/DDBJ databases">
        <authorList>
            <person name="Gilroy R."/>
        </authorList>
    </citation>
    <scope>NUCLEOTIDE SEQUENCE</scope>
    <source>
        <strain evidence="2">CHK188-20938</strain>
    </source>
</reference>
<evidence type="ECO:0000313" key="2">
    <source>
        <dbReference type="EMBL" id="HIV24786.1"/>
    </source>
</evidence>
<comment type="caution">
    <text evidence="2">The sequence shown here is derived from an EMBL/GenBank/DDBJ whole genome shotgun (WGS) entry which is preliminary data.</text>
</comment>
<gene>
    <name evidence="2" type="ORF">IAB71_03215</name>
</gene>
<dbReference type="Proteomes" id="UP000824169">
    <property type="component" value="Unassembled WGS sequence"/>
</dbReference>
<accession>A0A9D1P2H0</accession>
<name>A0A9D1P2H0_9FIRM</name>
<dbReference type="AlphaFoldDB" id="A0A9D1P2H0"/>